<dbReference type="InterPro" id="IPR018060">
    <property type="entry name" value="HTH_AraC"/>
</dbReference>
<protein>
    <submittedName>
        <fullName evidence="5">HTH-type transcriptional regulator</fullName>
    </submittedName>
</protein>
<dbReference type="SUPFAM" id="SSF46689">
    <property type="entry name" value="Homeodomain-like"/>
    <property type="match status" value="1"/>
</dbReference>
<comment type="caution">
    <text evidence="5">The sequence shown here is derived from an EMBL/GenBank/DDBJ whole genome shotgun (WGS) entry which is preliminary data.</text>
</comment>
<evidence type="ECO:0000256" key="3">
    <source>
        <dbReference type="ARBA" id="ARBA00023163"/>
    </source>
</evidence>
<dbReference type="InterPro" id="IPR020449">
    <property type="entry name" value="Tscrpt_reg_AraC-type_HTH"/>
</dbReference>
<sequence>MARTSDSTAFAASAAPSLVLRVPPVDVPATTHVIVVAVDIARRRQIDITQLLAGSELAEDQLRSPTLNVNRAQELRVFSNLLRLTNDASLGLAIGRQMHVSCFGLPGYTMLVSGTVRDAFACLRAFPLLMGLYFDVSVNETNERVEIEVSGYGYERELELLCTDMCLAAMIAIVEDLSGCAVAPLEVSLRHGAPGHLAAQRQVYGCKIDHGANKNSIAFPAALFDRQCPLANVVSFDAMHRQCTQLEREWVIAATSDFATRLRQVLAHDLPTFSSIGRLAAHLCMTERTLSRRLKCEGLTFQQLIDETRRQRASEMLARGMKVADVAEALGYSDSASFRHAFRRWSGVPPSTFRERCSVEDVDGGRASMR</sequence>
<name>A0ABM8NZS0_9BURK</name>
<evidence type="ECO:0000313" key="6">
    <source>
        <dbReference type="Proteomes" id="UP000656319"/>
    </source>
</evidence>
<evidence type="ECO:0000313" key="5">
    <source>
        <dbReference type="EMBL" id="CAD6550924.1"/>
    </source>
</evidence>
<dbReference type="Pfam" id="PF12833">
    <property type="entry name" value="HTH_18"/>
    <property type="match status" value="1"/>
</dbReference>
<dbReference type="Proteomes" id="UP000656319">
    <property type="component" value="Unassembled WGS sequence"/>
</dbReference>
<dbReference type="PANTHER" id="PTHR47894">
    <property type="entry name" value="HTH-TYPE TRANSCRIPTIONAL REGULATOR GADX"/>
    <property type="match status" value="1"/>
</dbReference>
<reference evidence="5 6" key="1">
    <citation type="submission" date="2020-10" db="EMBL/GenBank/DDBJ databases">
        <authorList>
            <person name="Peeters C."/>
        </authorList>
    </citation>
    <scope>NUCLEOTIDE SEQUENCE [LARGE SCALE GENOMIC DNA]</scope>
    <source>
        <strain evidence="5 6">LMG 27952</strain>
    </source>
</reference>
<dbReference type="SMART" id="SM00342">
    <property type="entry name" value="HTH_ARAC"/>
    <property type="match status" value="1"/>
</dbReference>
<feature type="domain" description="HTH araC/xylS-type" evidence="4">
    <location>
        <begin position="260"/>
        <end position="356"/>
    </location>
</feature>
<dbReference type="RefSeq" id="WP_201698636.1">
    <property type="nucleotide sequence ID" value="NZ_CAJHCQ010000014.1"/>
</dbReference>
<accession>A0ABM8NZS0</accession>
<keyword evidence="2" id="KW-0238">DNA-binding</keyword>
<keyword evidence="6" id="KW-1185">Reference proteome</keyword>
<dbReference type="InterPro" id="IPR032687">
    <property type="entry name" value="AraC-type_N"/>
</dbReference>
<dbReference type="EMBL" id="CAJHCQ010000014">
    <property type="protein sequence ID" value="CAD6550924.1"/>
    <property type="molecule type" value="Genomic_DNA"/>
</dbReference>
<dbReference type="Pfam" id="PF12625">
    <property type="entry name" value="Arabinose_bd"/>
    <property type="match status" value="1"/>
</dbReference>
<evidence type="ECO:0000259" key="4">
    <source>
        <dbReference type="PROSITE" id="PS01124"/>
    </source>
</evidence>
<gene>
    <name evidence="5" type="ORF">LMG27952_05092</name>
</gene>
<evidence type="ECO:0000256" key="1">
    <source>
        <dbReference type="ARBA" id="ARBA00023015"/>
    </source>
</evidence>
<dbReference type="PANTHER" id="PTHR47894:SF1">
    <property type="entry name" value="HTH-TYPE TRANSCRIPTIONAL REGULATOR VQSM"/>
    <property type="match status" value="1"/>
</dbReference>
<dbReference type="PRINTS" id="PR00032">
    <property type="entry name" value="HTHARAC"/>
</dbReference>
<keyword evidence="3" id="KW-0804">Transcription</keyword>
<evidence type="ECO:0000256" key="2">
    <source>
        <dbReference type="ARBA" id="ARBA00023125"/>
    </source>
</evidence>
<dbReference type="PROSITE" id="PS01124">
    <property type="entry name" value="HTH_ARAC_FAMILY_2"/>
    <property type="match status" value="1"/>
</dbReference>
<proteinExistence type="predicted"/>
<dbReference type="Gene3D" id="1.10.10.60">
    <property type="entry name" value="Homeodomain-like"/>
    <property type="match status" value="1"/>
</dbReference>
<dbReference type="InterPro" id="IPR009057">
    <property type="entry name" value="Homeodomain-like_sf"/>
</dbReference>
<keyword evidence="1" id="KW-0805">Transcription regulation</keyword>
<organism evidence="5 6">
    <name type="scientific">Paraburkholderia hiiakae</name>
    <dbReference type="NCBI Taxonomy" id="1081782"/>
    <lineage>
        <taxon>Bacteria</taxon>
        <taxon>Pseudomonadati</taxon>
        <taxon>Pseudomonadota</taxon>
        <taxon>Betaproteobacteria</taxon>
        <taxon>Burkholderiales</taxon>
        <taxon>Burkholderiaceae</taxon>
        <taxon>Paraburkholderia</taxon>
    </lineage>
</organism>